<dbReference type="PANTHER" id="PTHR43022:SF1">
    <property type="entry name" value="PROTEIN SMF"/>
    <property type="match status" value="1"/>
</dbReference>
<dbReference type="Pfam" id="PF17782">
    <property type="entry name" value="WHD_DprA"/>
    <property type="match status" value="1"/>
</dbReference>
<dbReference type="RefSeq" id="WP_379013284.1">
    <property type="nucleotide sequence ID" value="NZ_JBHSDC010000012.1"/>
</dbReference>
<feature type="domain" description="Helix-hairpin-helix DNA-binding motif class 1" evidence="2">
    <location>
        <begin position="9"/>
        <end position="28"/>
    </location>
</feature>
<comment type="caution">
    <text evidence="3">The sequence shown here is derived from an EMBL/GenBank/DDBJ whole genome shotgun (WGS) entry which is preliminary data.</text>
</comment>
<dbReference type="InterPro" id="IPR041614">
    <property type="entry name" value="DprA_WH"/>
</dbReference>
<dbReference type="SMART" id="SM00278">
    <property type="entry name" value="HhH1"/>
    <property type="match status" value="2"/>
</dbReference>
<evidence type="ECO:0000313" key="3">
    <source>
        <dbReference type="EMBL" id="MFC4231707.1"/>
    </source>
</evidence>
<dbReference type="InterPro" id="IPR036388">
    <property type="entry name" value="WH-like_DNA-bd_sf"/>
</dbReference>
<dbReference type="InterPro" id="IPR057666">
    <property type="entry name" value="DrpA_SLOG"/>
</dbReference>
<dbReference type="NCBIfam" id="TIGR00732">
    <property type="entry name" value="dprA"/>
    <property type="match status" value="1"/>
</dbReference>
<dbReference type="Pfam" id="PF14520">
    <property type="entry name" value="HHH_5"/>
    <property type="match status" value="1"/>
</dbReference>
<protein>
    <submittedName>
        <fullName evidence="3">DNA-processing protein DprA</fullName>
    </submittedName>
</protein>
<dbReference type="SUPFAM" id="SSF47781">
    <property type="entry name" value="RuvA domain 2-like"/>
    <property type="match status" value="1"/>
</dbReference>
<dbReference type="Pfam" id="PF02481">
    <property type="entry name" value="DNA_processg_A"/>
    <property type="match status" value="1"/>
</dbReference>
<accession>A0ABV8PUJ2</accession>
<dbReference type="Proteomes" id="UP001595906">
    <property type="component" value="Unassembled WGS sequence"/>
</dbReference>
<evidence type="ECO:0000313" key="4">
    <source>
        <dbReference type="Proteomes" id="UP001595906"/>
    </source>
</evidence>
<sequence length="365" mass="39922">MTNDILHQIALTQVIGIGAVQAKQLIDHFGDANSIFKASKKTLSSIEGIGEVRAKAIKDFDDFKSAEAEINFCHKHHINPLFLKDIDYPQRLLHCYDAPTVLYYRGNANLNNTKIVSIIGTRSNSDYGKQITEQIIEALQPLNVLIISGLAFGIDAIAHKSAVQNNLSTVGVLAHGLDTIYPAQHKSLAKDILLNGGLLTEFPKSTKPDKHNFPRRNRIVAGMADCTIVIETQAKGGSMITAELAYNYNRDLFAVPGKITDTKSSGCLKLIQQNKAAIFTDVNHLIETMGWETKAPKPKKQRELFVALTQDEQTIVNILTAKELVGIDDIYPQSGLSSSSVAAAMLGLELQGLIICLPGKMYKLA</sequence>
<keyword evidence="4" id="KW-1185">Reference proteome</keyword>
<organism evidence="3 4">
    <name type="scientific">Parasediminibacterium paludis</name>
    <dbReference type="NCBI Taxonomy" id="908966"/>
    <lineage>
        <taxon>Bacteria</taxon>
        <taxon>Pseudomonadati</taxon>
        <taxon>Bacteroidota</taxon>
        <taxon>Chitinophagia</taxon>
        <taxon>Chitinophagales</taxon>
        <taxon>Chitinophagaceae</taxon>
        <taxon>Parasediminibacterium</taxon>
    </lineage>
</organism>
<dbReference type="InterPro" id="IPR003488">
    <property type="entry name" value="DprA"/>
</dbReference>
<gene>
    <name evidence="3" type="primary">dprA</name>
    <name evidence="3" type="ORF">ACFOW1_07385</name>
</gene>
<proteinExistence type="inferred from homology"/>
<dbReference type="InterPro" id="IPR003583">
    <property type="entry name" value="Hlx-hairpin-Hlx_DNA-bd_motif"/>
</dbReference>
<evidence type="ECO:0000259" key="2">
    <source>
        <dbReference type="SMART" id="SM00278"/>
    </source>
</evidence>
<dbReference type="Gene3D" id="1.10.10.10">
    <property type="entry name" value="Winged helix-like DNA-binding domain superfamily/Winged helix DNA-binding domain"/>
    <property type="match status" value="1"/>
</dbReference>
<feature type="domain" description="Helix-hairpin-helix DNA-binding motif class 1" evidence="2">
    <location>
        <begin position="41"/>
        <end position="60"/>
    </location>
</feature>
<dbReference type="PANTHER" id="PTHR43022">
    <property type="entry name" value="PROTEIN SMF"/>
    <property type="match status" value="1"/>
</dbReference>
<comment type="similarity">
    <text evidence="1">Belongs to the DprA/Smf family.</text>
</comment>
<dbReference type="Gene3D" id="3.40.50.450">
    <property type="match status" value="1"/>
</dbReference>
<name>A0ABV8PUJ2_9BACT</name>
<dbReference type="SUPFAM" id="SSF102405">
    <property type="entry name" value="MCP/YpsA-like"/>
    <property type="match status" value="1"/>
</dbReference>
<reference evidence="4" key="1">
    <citation type="journal article" date="2019" name="Int. J. Syst. Evol. Microbiol.">
        <title>The Global Catalogue of Microorganisms (GCM) 10K type strain sequencing project: providing services to taxonomists for standard genome sequencing and annotation.</title>
        <authorList>
            <consortium name="The Broad Institute Genomics Platform"/>
            <consortium name="The Broad Institute Genome Sequencing Center for Infectious Disease"/>
            <person name="Wu L."/>
            <person name="Ma J."/>
        </authorList>
    </citation>
    <scope>NUCLEOTIDE SEQUENCE [LARGE SCALE GENOMIC DNA]</scope>
    <source>
        <strain evidence="4">CECT 8010</strain>
    </source>
</reference>
<dbReference type="InterPro" id="IPR010994">
    <property type="entry name" value="RuvA_2-like"/>
</dbReference>
<evidence type="ECO:0000256" key="1">
    <source>
        <dbReference type="ARBA" id="ARBA00006525"/>
    </source>
</evidence>
<dbReference type="EMBL" id="JBHSDC010000012">
    <property type="protein sequence ID" value="MFC4231707.1"/>
    <property type="molecule type" value="Genomic_DNA"/>
</dbReference>